<keyword evidence="2" id="KW-0812">Transmembrane</keyword>
<feature type="region of interest" description="Disordered" evidence="1">
    <location>
        <begin position="1"/>
        <end position="22"/>
    </location>
</feature>
<reference evidence="3 4" key="1">
    <citation type="submission" date="2020-05" db="EMBL/GenBank/DDBJ databases">
        <title>DNA-SIP metagenomic assembled genomes.</title>
        <authorList>
            <person name="Yu J."/>
        </authorList>
    </citation>
    <scope>NUCLEOTIDE SEQUENCE [LARGE SCALE GENOMIC DNA]</scope>
    <source>
        <strain evidence="3">Bin5.27</strain>
    </source>
</reference>
<evidence type="ECO:0000313" key="4">
    <source>
        <dbReference type="Proteomes" id="UP000574690"/>
    </source>
</evidence>
<protein>
    <submittedName>
        <fullName evidence="3">Uncharacterized protein</fullName>
    </submittedName>
</protein>
<keyword evidence="2" id="KW-1133">Transmembrane helix</keyword>
<dbReference type="AlphaFoldDB" id="A0A850C2H1"/>
<gene>
    <name evidence="3" type="ORF">HOQ43_02485</name>
</gene>
<name>A0A850C2H1_9ACTN</name>
<feature type="non-terminal residue" evidence="3">
    <location>
        <position position="92"/>
    </location>
</feature>
<dbReference type="Proteomes" id="UP000574690">
    <property type="component" value="Unassembled WGS sequence"/>
</dbReference>
<keyword evidence="2" id="KW-0472">Membrane</keyword>
<proteinExistence type="predicted"/>
<accession>A0A850C2H1</accession>
<evidence type="ECO:0000256" key="1">
    <source>
        <dbReference type="SAM" id="MobiDB-lite"/>
    </source>
</evidence>
<organism evidence="3 4">
    <name type="scientific">Glycomyces artemisiae</name>
    <dbReference type="NCBI Taxonomy" id="1076443"/>
    <lineage>
        <taxon>Bacteria</taxon>
        <taxon>Bacillati</taxon>
        <taxon>Actinomycetota</taxon>
        <taxon>Actinomycetes</taxon>
        <taxon>Glycomycetales</taxon>
        <taxon>Glycomycetaceae</taxon>
        <taxon>Glycomyces</taxon>
    </lineage>
</organism>
<evidence type="ECO:0000256" key="2">
    <source>
        <dbReference type="SAM" id="Phobius"/>
    </source>
</evidence>
<comment type="caution">
    <text evidence="3">The sequence shown here is derived from an EMBL/GenBank/DDBJ whole genome shotgun (WGS) entry which is preliminary data.</text>
</comment>
<evidence type="ECO:0000313" key="3">
    <source>
        <dbReference type="EMBL" id="NUQ87318.1"/>
    </source>
</evidence>
<dbReference type="EMBL" id="JABFXE010000109">
    <property type="protein sequence ID" value="NUQ87318.1"/>
    <property type="molecule type" value="Genomic_DNA"/>
</dbReference>
<sequence>MDQHDDTATLLRRARPDTGAEDAPLDLDAVVKAGYRARRRSRAVLGSATAAIACLAAVLVFSLGGVPGRQEYPAGAPLGFDPAMAGYLGPAA</sequence>
<feature type="transmembrane region" description="Helical" evidence="2">
    <location>
        <begin position="43"/>
        <end position="63"/>
    </location>
</feature>